<feature type="domain" description="HTH lysR-type" evidence="5">
    <location>
        <begin position="4"/>
        <end position="61"/>
    </location>
</feature>
<dbReference type="PANTHER" id="PTHR30537">
    <property type="entry name" value="HTH-TYPE TRANSCRIPTIONAL REGULATOR"/>
    <property type="match status" value="1"/>
</dbReference>
<dbReference type="SUPFAM" id="SSF46785">
    <property type="entry name" value="Winged helix' DNA-binding domain"/>
    <property type="match status" value="1"/>
</dbReference>
<keyword evidence="7" id="KW-1185">Reference proteome</keyword>
<evidence type="ECO:0000256" key="1">
    <source>
        <dbReference type="ARBA" id="ARBA00009437"/>
    </source>
</evidence>
<dbReference type="PROSITE" id="PS50931">
    <property type="entry name" value="HTH_LYSR"/>
    <property type="match status" value="1"/>
</dbReference>
<dbReference type="InterPro" id="IPR000847">
    <property type="entry name" value="LysR_HTH_N"/>
</dbReference>
<evidence type="ECO:0000256" key="2">
    <source>
        <dbReference type="ARBA" id="ARBA00023015"/>
    </source>
</evidence>
<name>A0ABU5E035_9PROT</name>
<evidence type="ECO:0000256" key="4">
    <source>
        <dbReference type="ARBA" id="ARBA00023163"/>
    </source>
</evidence>
<gene>
    <name evidence="6" type="ORF">SMD31_13470</name>
</gene>
<organism evidence="6 7">
    <name type="scientific">Dongia rigui</name>
    <dbReference type="NCBI Taxonomy" id="940149"/>
    <lineage>
        <taxon>Bacteria</taxon>
        <taxon>Pseudomonadati</taxon>
        <taxon>Pseudomonadota</taxon>
        <taxon>Alphaproteobacteria</taxon>
        <taxon>Rhodospirillales</taxon>
        <taxon>Dongiaceae</taxon>
        <taxon>Dongia</taxon>
    </lineage>
</organism>
<dbReference type="InterPro" id="IPR005119">
    <property type="entry name" value="LysR_subst-bd"/>
</dbReference>
<dbReference type="Gene3D" id="1.10.10.10">
    <property type="entry name" value="Winged helix-like DNA-binding domain superfamily/Winged helix DNA-binding domain"/>
    <property type="match status" value="1"/>
</dbReference>
<dbReference type="SUPFAM" id="SSF53850">
    <property type="entry name" value="Periplasmic binding protein-like II"/>
    <property type="match status" value="1"/>
</dbReference>
<dbReference type="InterPro" id="IPR036390">
    <property type="entry name" value="WH_DNA-bd_sf"/>
</dbReference>
<dbReference type="InterPro" id="IPR058163">
    <property type="entry name" value="LysR-type_TF_proteobact-type"/>
</dbReference>
<accession>A0ABU5E035</accession>
<evidence type="ECO:0000313" key="7">
    <source>
        <dbReference type="Proteomes" id="UP001271769"/>
    </source>
</evidence>
<sequence length="325" mass="35859">MAMQNLNDLFYFAQVVEQGGFAAAGRALGMPKSKLSRRIAELEKSLDTRLLQRSTRKLALTQMGEVYLRHCQAMIEEAKAAQEAIERAHAEPQGVVRISCPTAMTKAVLTPVMPAFLARYPKVRLSIMSTNRRVDVIREGVDIALRVRRPPLEDSNLVVHRFGAKSAVMVAAPALLDRLGRPTSVEDLARFDTLTHAPEEGRQYWELVTPDGRPEQIEVHPRLMIDDFDALKSAALAGIGISLIPEYFCRAEINSGLLEIVLPDHAPPIGDFHAVFSSRRGQLPAVRAFLDFLDAEILVLARQCVGGLEPVQPAAAPDMLARRKG</sequence>
<keyword evidence="2" id="KW-0805">Transcription regulation</keyword>
<comment type="caution">
    <text evidence="6">The sequence shown here is derived from an EMBL/GenBank/DDBJ whole genome shotgun (WGS) entry which is preliminary data.</text>
</comment>
<evidence type="ECO:0000313" key="6">
    <source>
        <dbReference type="EMBL" id="MDY0872946.1"/>
    </source>
</evidence>
<dbReference type="RefSeq" id="WP_320501416.1">
    <property type="nucleotide sequence ID" value="NZ_JAXCLX010000002.1"/>
</dbReference>
<dbReference type="Pfam" id="PF00126">
    <property type="entry name" value="HTH_1"/>
    <property type="match status" value="1"/>
</dbReference>
<dbReference type="EMBL" id="JAXCLX010000002">
    <property type="protein sequence ID" value="MDY0872946.1"/>
    <property type="molecule type" value="Genomic_DNA"/>
</dbReference>
<dbReference type="PANTHER" id="PTHR30537:SF31">
    <property type="entry name" value="TRANSCRIPTIONAL REGULATOR, LYSR FAMILY"/>
    <property type="match status" value="1"/>
</dbReference>
<evidence type="ECO:0000256" key="3">
    <source>
        <dbReference type="ARBA" id="ARBA00023125"/>
    </source>
</evidence>
<reference evidence="6 7" key="1">
    <citation type="journal article" date="2013" name="Antonie Van Leeuwenhoek">
        <title>Dongia rigui sp. nov., isolated from freshwater of a large wetland in Korea.</title>
        <authorList>
            <person name="Baik K.S."/>
            <person name="Hwang Y.M."/>
            <person name="Choi J.S."/>
            <person name="Kwon J."/>
            <person name="Seong C.N."/>
        </authorList>
    </citation>
    <scope>NUCLEOTIDE SEQUENCE [LARGE SCALE GENOMIC DNA]</scope>
    <source>
        <strain evidence="6 7">04SU4-P</strain>
    </source>
</reference>
<protein>
    <submittedName>
        <fullName evidence="6">LysR substrate-binding domain-containing protein</fullName>
    </submittedName>
</protein>
<dbReference type="Gene3D" id="3.40.190.290">
    <property type="match status" value="1"/>
</dbReference>
<keyword evidence="4" id="KW-0804">Transcription</keyword>
<dbReference type="Proteomes" id="UP001271769">
    <property type="component" value="Unassembled WGS sequence"/>
</dbReference>
<keyword evidence="3" id="KW-0238">DNA-binding</keyword>
<dbReference type="InterPro" id="IPR036388">
    <property type="entry name" value="WH-like_DNA-bd_sf"/>
</dbReference>
<dbReference type="CDD" id="cd08473">
    <property type="entry name" value="PBP2_CrgA_like_4"/>
    <property type="match status" value="1"/>
</dbReference>
<comment type="similarity">
    <text evidence="1">Belongs to the LysR transcriptional regulatory family.</text>
</comment>
<evidence type="ECO:0000259" key="5">
    <source>
        <dbReference type="PROSITE" id="PS50931"/>
    </source>
</evidence>
<dbReference type="Pfam" id="PF03466">
    <property type="entry name" value="LysR_substrate"/>
    <property type="match status" value="1"/>
</dbReference>
<proteinExistence type="inferred from homology"/>